<keyword evidence="4" id="KW-0406">Ion transport</keyword>
<keyword evidence="2" id="KW-0813">Transport</keyword>
<feature type="domain" description="CusB-like barrel-sandwich hybrid" evidence="5">
    <location>
        <begin position="124"/>
        <end position="251"/>
    </location>
</feature>
<name>A0A8D5ALV4_9GAMM</name>
<dbReference type="GO" id="GO:0046914">
    <property type="term" value="F:transition metal ion binding"/>
    <property type="evidence" value="ECO:0007669"/>
    <property type="project" value="TreeGrafter"/>
</dbReference>
<dbReference type="GO" id="GO:0016020">
    <property type="term" value="C:membrane"/>
    <property type="evidence" value="ECO:0007669"/>
    <property type="project" value="InterPro"/>
</dbReference>
<sequence length="431" mass="45797">MSVKTLTLLLIALGIGAVAGYRLAPRPEPAATGIAAAPTPLYYRHPMNPAVTSPVPMKDEMGMDYTPVYAEKAAPAAAPGTVSLGPDKVQKLGVATALAELRDLARTVRAVGVVEADERRLYNVALKFDGYIEKLHVNATGQRVKKGQPLFELYSPELLAAQREYLIARSGQNMLAESGEIARAGMENLAQGSLERLRNWGIAAGDLRALEQRGAALRTLTVRSPADGVVMEKDAVAGMKAAAGATLFHIADLSKIWVVAQVYEQEIGLIAPGQTAEVKLDAYPGRTFPAKVDFVYPALDAATRTVKVRLELDNPDGLLKPMMYAQVELAAQPRPALAIPTSAVLDSGRRTAVLLDQGDGRYEPREVRLGLRGDDAVEVLDGLQAGDKVVVGAQFLIDAESNLKGAFGAFNAADTKAAPASHADHSEHGGH</sequence>
<protein>
    <submittedName>
        <fullName evidence="8">Cation efflux system protein</fullName>
    </submittedName>
</protein>
<evidence type="ECO:0000313" key="9">
    <source>
        <dbReference type="Proteomes" id="UP000824988"/>
    </source>
</evidence>
<dbReference type="Proteomes" id="UP000824988">
    <property type="component" value="Chromosome"/>
</dbReference>
<dbReference type="FunFam" id="2.40.30.170:FF:000010">
    <property type="entry name" value="Efflux RND transporter periplasmic adaptor subunit"/>
    <property type="match status" value="1"/>
</dbReference>
<feature type="domain" description="CusB-like beta-barrel" evidence="6">
    <location>
        <begin position="255"/>
        <end position="332"/>
    </location>
</feature>
<evidence type="ECO:0000259" key="7">
    <source>
        <dbReference type="Pfam" id="PF25967"/>
    </source>
</evidence>
<reference evidence="8" key="1">
    <citation type="submission" date="2019-06" db="EMBL/GenBank/DDBJ databases">
        <title>Complete genome sequence of Methylogaea oryzae strain JCM16910.</title>
        <authorList>
            <person name="Asakawa S."/>
        </authorList>
    </citation>
    <scope>NUCLEOTIDE SEQUENCE</scope>
    <source>
        <strain evidence="8">E10</strain>
    </source>
</reference>
<evidence type="ECO:0000256" key="4">
    <source>
        <dbReference type="ARBA" id="ARBA00023065"/>
    </source>
</evidence>
<keyword evidence="3" id="KW-0732">Signal</keyword>
<dbReference type="InterPro" id="IPR058792">
    <property type="entry name" value="Beta-barrel_RND_2"/>
</dbReference>
<feature type="domain" description="Multidrug resistance protein MdtA-like C-terminal permuted SH3" evidence="7">
    <location>
        <begin position="336"/>
        <end position="392"/>
    </location>
</feature>
<dbReference type="GO" id="GO:0022857">
    <property type="term" value="F:transmembrane transporter activity"/>
    <property type="evidence" value="ECO:0007669"/>
    <property type="project" value="InterPro"/>
</dbReference>
<dbReference type="InterPro" id="IPR058790">
    <property type="entry name" value="BSH_CusB"/>
</dbReference>
<gene>
    <name evidence="8" type="ORF">MoryE10_11060</name>
</gene>
<dbReference type="GO" id="GO:0030288">
    <property type="term" value="C:outer membrane-bounded periplasmic space"/>
    <property type="evidence" value="ECO:0007669"/>
    <property type="project" value="TreeGrafter"/>
</dbReference>
<dbReference type="FunFam" id="2.40.420.20:FF:000003">
    <property type="entry name" value="Cation efflux system protein cusB"/>
    <property type="match status" value="1"/>
</dbReference>
<dbReference type="PANTHER" id="PTHR30097">
    <property type="entry name" value="CATION EFFLUX SYSTEM PROTEIN CUSB"/>
    <property type="match status" value="1"/>
</dbReference>
<dbReference type="InterPro" id="IPR058627">
    <property type="entry name" value="MdtA-like_C"/>
</dbReference>
<dbReference type="NCBIfam" id="TIGR01730">
    <property type="entry name" value="RND_mfp"/>
    <property type="match status" value="1"/>
</dbReference>
<evidence type="ECO:0000256" key="3">
    <source>
        <dbReference type="ARBA" id="ARBA00022729"/>
    </source>
</evidence>
<evidence type="ECO:0000259" key="5">
    <source>
        <dbReference type="Pfam" id="PF25919"/>
    </source>
</evidence>
<accession>A0A8D5ALV4</accession>
<dbReference type="KEGG" id="moz:MoryE10_11060"/>
<dbReference type="InterPro" id="IPR051909">
    <property type="entry name" value="MFP_Cation_Efflux"/>
</dbReference>
<evidence type="ECO:0000313" key="8">
    <source>
        <dbReference type="EMBL" id="BBL70500.1"/>
    </source>
</evidence>
<evidence type="ECO:0000256" key="2">
    <source>
        <dbReference type="ARBA" id="ARBA00022448"/>
    </source>
</evidence>
<dbReference type="InterPro" id="IPR006143">
    <property type="entry name" value="RND_pump_MFP"/>
</dbReference>
<dbReference type="GO" id="GO:0015679">
    <property type="term" value="P:plasma membrane copper ion transport"/>
    <property type="evidence" value="ECO:0007669"/>
    <property type="project" value="TreeGrafter"/>
</dbReference>
<keyword evidence="9" id="KW-1185">Reference proteome</keyword>
<dbReference type="Pfam" id="PF25954">
    <property type="entry name" value="Beta-barrel_RND_2"/>
    <property type="match status" value="1"/>
</dbReference>
<evidence type="ECO:0000256" key="1">
    <source>
        <dbReference type="ARBA" id="ARBA00009477"/>
    </source>
</evidence>
<dbReference type="EMBL" id="AP019782">
    <property type="protein sequence ID" value="BBL70500.1"/>
    <property type="molecule type" value="Genomic_DNA"/>
</dbReference>
<proteinExistence type="inferred from homology"/>
<dbReference type="RefSeq" id="WP_221048461.1">
    <property type="nucleotide sequence ID" value="NZ_AP019782.1"/>
</dbReference>
<comment type="similarity">
    <text evidence="1">Belongs to the membrane fusion protein (MFP) (TC 8.A.1) family.</text>
</comment>
<organism evidence="8 9">
    <name type="scientific">Methylogaea oryzae</name>
    <dbReference type="NCBI Taxonomy" id="1295382"/>
    <lineage>
        <taxon>Bacteria</taxon>
        <taxon>Pseudomonadati</taxon>
        <taxon>Pseudomonadota</taxon>
        <taxon>Gammaproteobacteria</taxon>
        <taxon>Methylococcales</taxon>
        <taxon>Methylococcaceae</taxon>
        <taxon>Methylogaea</taxon>
    </lineage>
</organism>
<dbReference type="AlphaFoldDB" id="A0A8D5ALV4"/>
<evidence type="ECO:0000259" key="6">
    <source>
        <dbReference type="Pfam" id="PF25954"/>
    </source>
</evidence>
<dbReference type="PANTHER" id="PTHR30097:SF15">
    <property type="entry name" value="CATION EFFLUX SYSTEM PROTEIN CUSB"/>
    <property type="match status" value="1"/>
</dbReference>
<dbReference type="Pfam" id="PF25919">
    <property type="entry name" value="BSH_CusB"/>
    <property type="match status" value="1"/>
</dbReference>
<dbReference type="Pfam" id="PF25967">
    <property type="entry name" value="RND-MFP_C"/>
    <property type="match status" value="1"/>
</dbReference>
<dbReference type="GO" id="GO:0060003">
    <property type="term" value="P:copper ion export"/>
    <property type="evidence" value="ECO:0007669"/>
    <property type="project" value="TreeGrafter"/>
</dbReference>